<dbReference type="AlphaFoldDB" id="A0A314ZS63"/>
<evidence type="ECO:0000256" key="1">
    <source>
        <dbReference type="SAM" id="MobiDB-lite"/>
    </source>
</evidence>
<organism evidence="2 3">
    <name type="scientific">Prunus yedoensis var. nudiflora</name>
    <dbReference type="NCBI Taxonomy" id="2094558"/>
    <lineage>
        <taxon>Eukaryota</taxon>
        <taxon>Viridiplantae</taxon>
        <taxon>Streptophyta</taxon>
        <taxon>Embryophyta</taxon>
        <taxon>Tracheophyta</taxon>
        <taxon>Spermatophyta</taxon>
        <taxon>Magnoliopsida</taxon>
        <taxon>eudicotyledons</taxon>
        <taxon>Gunneridae</taxon>
        <taxon>Pentapetalae</taxon>
        <taxon>rosids</taxon>
        <taxon>fabids</taxon>
        <taxon>Rosales</taxon>
        <taxon>Rosaceae</taxon>
        <taxon>Amygdaloideae</taxon>
        <taxon>Amygdaleae</taxon>
        <taxon>Prunus</taxon>
    </lineage>
</organism>
<dbReference type="EMBL" id="PJQY01001185">
    <property type="protein sequence ID" value="PQQ04806.1"/>
    <property type="molecule type" value="Genomic_DNA"/>
</dbReference>
<feature type="region of interest" description="Disordered" evidence="1">
    <location>
        <begin position="1"/>
        <end position="60"/>
    </location>
</feature>
<proteinExistence type="predicted"/>
<gene>
    <name evidence="2" type="ORF">Pyn_35150</name>
</gene>
<evidence type="ECO:0000313" key="2">
    <source>
        <dbReference type="EMBL" id="PQQ04806.1"/>
    </source>
</evidence>
<evidence type="ECO:0000313" key="3">
    <source>
        <dbReference type="Proteomes" id="UP000250321"/>
    </source>
</evidence>
<comment type="caution">
    <text evidence="2">The sequence shown here is derived from an EMBL/GenBank/DDBJ whole genome shotgun (WGS) entry which is preliminary data.</text>
</comment>
<feature type="compositionally biased region" description="Acidic residues" evidence="1">
    <location>
        <begin position="48"/>
        <end position="60"/>
    </location>
</feature>
<keyword evidence="3" id="KW-1185">Reference proteome</keyword>
<protein>
    <submittedName>
        <fullName evidence="2">Uncharacterized protein</fullName>
    </submittedName>
</protein>
<reference evidence="2 3" key="1">
    <citation type="submission" date="2018-02" db="EMBL/GenBank/DDBJ databases">
        <title>Draft genome of wild Prunus yedoensis var. nudiflora.</title>
        <authorList>
            <person name="Baek S."/>
            <person name="Kim J.-H."/>
            <person name="Choi K."/>
            <person name="Kim G.-B."/>
            <person name="Cho A."/>
            <person name="Jang H."/>
            <person name="Shin C.-H."/>
            <person name="Yu H.-J."/>
            <person name="Mun J.-H."/>
        </authorList>
    </citation>
    <scope>NUCLEOTIDE SEQUENCE [LARGE SCALE GENOMIC DNA]</scope>
    <source>
        <strain evidence="3">cv. Jeju island</strain>
        <tissue evidence="2">Leaf</tissue>
    </source>
</reference>
<dbReference type="Proteomes" id="UP000250321">
    <property type="component" value="Unassembled WGS sequence"/>
</dbReference>
<name>A0A314ZS63_PRUYE</name>
<accession>A0A314ZS63</accession>
<sequence>MSESFDNVEETGREHEAADGESIEDFEKYSELVLDSEDMESGDRYRGEEEEDADELFLAV</sequence>